<name>A0A6C0BCP8_9ZZZZ</name>
<protein>
    <submittedName>
        <fullName evidence="1">Uncharacterized protein</fullName>
    </submittedName>
</protein>
<sequence>MCDAIELVKFALQGVERFPNVPGKVKFEGNIFYHFFNIDETSHVENSNLFIRNFGIETQDKFEFNKGNINNKIVSGDYDLVETTEIVPFSRLKFTKGKNDSLTKFKINLEDLGRNFFCILTASIKCKKGSIRFNVIVHIYSKEEDRDSKYHLSDNNMKMQFSK</sequence>
<dbReference type="AlphaFoldDB" id="A0A6C0BCP8"/>
<proteinExistence type="predicted"/>
<organism evidence="1">
    <name type="scientific">viral metagenome</name>
    <dbReference type="NCBI Taxonomy" id="1070528"/>
    <lineage>
        <taxon>unclassified sequences</taxon>
        <taxon>metagenomes</taxon>
        <taxon>organismal metagenomes</taxon>
    </lineage>
</organism>
<accession>A0A6C0BCP8</accession>
<reference evidence="1" key="1">
    <citation type="journal article" date="2020" name="Nature">
        <title>Giant virus diversity and host interactions through global metagenomics.</title>
        <authorList>
            <person name="Schulz F."/>
            <person name="Roux S."/>
            <person name="Paez-Espino D."/>
            <person name="Jungbluth S."/>
            <person name="Walsh D.A."/>
            <person name="Denef V.J."/>
            <person name="McMahon K.D."/>
            <person name="Konstantinidis K.T."/>
            <person name="Eloe-Fadrosh E.A."/>
            <person name="Kyrpides N.C."/>
            <person name="Woyke T."/>
        </authorList>
    </citation>
    <scope>NUCLEOTIDE SEQUENCE</scope>
    <source>
        <strain evidence="1">GVMAG-M-3300010160-4</strain>
    </source>
</reference>
<evidence type="ECO:0000313" key="1">
    <source>
        <dbReference type="EMBL" id="QHS90037.1"/>
    </source>
</evidence>
<dbReference type="EMBL" id="MN739123">
    <property type="protein sequence ID" value="QHS90037.1"/>
    <property type="molecule type" value="Genomic_DNA"/>
</dbReference>